<dbReference type="SUPFAM" id="SSF52317">
    <property type="entry name" value="Class I glutamine amidotransferase-like"/>
    <property type="match status" value="1"/>
</dbReference>
<dbReference type="Gene3D" id="3.40.50.880">
    <property type="match status" value="1"/>
</dbReference>
<comment type="caution">
    <text evidence="5">The sequence shown here is derived from an EMBL/GenBank/DDBJ whole genome shotgun (WGS) entry which is preliminary data.</text>
</comment>
<dbReference type="AlphaFoldDB" id="A0A5B0W814"/>
<proteinExistence type="predicted"/>
<dbReference type="PROSITE" id="PS01124">
    <property type="entry name" value="HTH_ARAC_FAMILY_2"/>
    <property type="match status" value="1"/>
</dbReference>
<dbReference type="SMART" id="SM00342">
    <property type="entry name" value="HTH_ARAC"/>
    <property type="match status" value="1"/>
</dbReference>
<protein>
    <submittedName>
        <fullName evidence="5">GlxA family transcriptional regulator</fullName>
    </submittedName>
</protein>
<dbReference type="CDD" id="cd03136">
    <property type="entry name" value="GATase1_AraC_ArgR_like"/>
    <property type="match status" value="1"/>
</dbReference>
<evidence type="ECO:0000313" key="5">
    <source>
        <dbReference type="EMBL" id="KAA1183054.1"/>
    </source>
</evidence>
<reference evidence="5 6" key="1">
    <citation type="submission" date="2019-07" db="EMBL/GenBank/DDBJ databases">
        <title>The Draft Genome Sequence of Rhizobium tropici SARCC-755 Associated with Superior Nodulation on Pigeonpea (Cajanus cajan (L.) Millsp.).</title>
        <authorList>
            <person name="Bopape F.L."/>
            <person name="Hassen A.I."/>
            <person name="Swanevelder Z.H."/>
            <person name="Gwata E.T."/>
        </authorList>
    </citation>
    <scope>NUCLEOTIDE SEQUENCE [LARGE SCALE GENOMIC DNA]</scope>
    <source>
        <strain evidence="5 6">SARCC-755</strain>
    </source>
</reference>
<dbReference type="PROSITE" id="PS00041">
    <property type="entry name" value="HTH_ARAC_FAMILY_1"/>
    <property type="match status" value="1"/>
</dbReference>
<dbReference type="Proteomes" id="UP000323608">
    <property type="component" value="Unassembled WGS sequence"/>
</dbReference>
<dbReference type="Pfam" id="PF12833">
    <property type="entry name" value="HTH_18"/>
    <property type="match status" value="1"/>
</dbReference>
<dbReference type="EMBL" id="VNIP01000005">
    <property type="protein sequence ID" value="KAA1183054.1"/>
    <property type="molecule type" value="Genomic_DNA"/>
</dbReference>
<dbReference type="GO" id="GO:0003700">
    <property type="term" value="F:DNA-binding transcription factor activity"/>
    <property type="evidence" value="ECO:0007669"/>
    <property type="project" value="InterPro"/>
</dbReference>
<evidence type="ECO:0000256" key="3">
    <source>
        <dbReference type="ARBA" id="ARBA00023163"/>
    </source>
</evidence>
<dbReference type="PANTHER" id="PTHR43130:SF3">
    <property type="entry name" value="HTH-TYPE TRANSCRIPTIONAL REGULATOR RV1931C"/>
    <property type="match status" value="1"/>
</dbReference>
<dbReference type="InterPro" id="IPR009057">
    <property type="entry name" value="Homeodomain-like_sf"/>
</dbReference>
<accession>A0A5B0W814</accession>
<dbReference type="InterPro" id="IPR002818">
    <property type="entry name" value="DJ-1/PfpI"/>
</dbReference>
<evidence type="ECO:0000256" key="1">
    <source>
        <dbReference type="ARBA" id="ARBA00023015"/>
    </source>
</evidence>
<dbReference type="OrthoDB" id="9793400at2"/>
<dbReference type="InterPro" id="IPR020449">
    <property type="entry name" value="Tscrpt_reg_AraC-type_HTH"/>
</dbReference>
<name>A0A5B0W814_RHITR</name>
<dbReference type="Pfam" id="PF01965">
    <property type="entry name" value="DJ-1_PfpI"/>
    <property type="match status" value="1"/>
</dbReference>
<dbReference type="InterPro" id="IPR018060">
    <property type="entry name" value="HTH_AraC"/>
</dbReference>
<dbReference type="SUPFAM" id="SSF46689">
    <property type="entry name" value="Homeodomain-like"/>
    <property type="match status" value="1"/>
</dbReference>
<dbReference type="PANTHER" id="PTHR43130">
    <property type="entry name" value="ARAC-FAMILY TRANSCRIPTIONAL REGULATOR"/>
    <property type="match status" value="1"/>
</dbReference>
<gene>
    <name evidence="5" type="ORF">FP026_08100</name>
</gene>
<feature type="domain" description="HTH araC/xylS-type" evidence="4">
    <location>
        <begin position="228"/>
        <end position="326"/>
    </location>
</feature>
<evidence type="ECO:0000313" key="6">
    <source>
        <dbReference type="Proteomes" id="UP000323608"/>
    </source>
</evidence>
<dbReference type="InterPro" id="IPR052158">
    <property type="entry name" value="INH-QAR"/>
</dbReference>
<dbReference type="Gene3D" id="1.10.10.60">
    <property type="entry name" value="Homeodomain-like"/>
    <property type="match status" value="1"/>
</dbReference>
<keyword evidence="1" id="KW-0805">Transcription regulation</keyword>
<keyword evidence="3" id="KW-0804">Transcription</keyword>
<dbReference type="RefSeq" id="WP_149634126.1">
    <property type="nucleotide sequence ID" value="NZ_VNIP01000005.1"/>
</dbReference>
<dbReference type="InterPro" id="IPR018062">
    <property type="entry name" value="HTH_AraC-typ_CS"/>
</dbReference>
<keyword evidence="2" id="KW-0238">DNA-binding</keyword>
<dbReference type="PRINTS" id="PR00032">
    <property type="entry name" value="HTHARAC"/>
</dbReference>
<dbReference type="GO" id="GO:0043565">
    <property type="term" value="F:sequence-specific DNA binding"/>
    <property type="evidence" value="ECO:0007669"/>
    <property type="project" value="InterPro"/>
</dbReference>
<evidence type="ECO:0000259" key="4">
    <source>
        <dbReference type="PROSITE" id="PS01124"/>
    </source>
</evidence>
<sequence>MKSVKDEARHGPLKVGFILARSFTLSAFALFVDTLRLASDEADKSGRVLADWQVVGSTRHLITSSCGVQVAPTSDFIEPREFDYIVVVGGLLNSDVTIDGQTSDYLKKAAAQKVPLIGVCTGTFILARLGLMKSHQTCVSWLHYQAYREQFPGHPVRSDRLFNLDRNRGSCAGGSSAADMAAFLVRRHISRDAERNALEVLQIERARSGLDIQPRKPLAIECRDPRLKAVLITMESHLEDVVPTEDLAASVSLSRRQLERLFLEEMKTSPGAVYTRIRMERAKQLVLQTQAPLIEIALDVGFDSASHFARLFRKMYGQSPTQLRRATPKNAYGNLI</sequence>
<organism evidence="5 6">
    <name type="scientific">Rhizobium tropici</name>
    <dbReference type="NCBI Taxonomy" id="398"/>
    <lineage>
        <taxon>Bacteria</taxon>
        <taxon>Pseudomonadati</taxon>
        <taxon>Pseudomonadota</taxon>
        <taxon>Alphaproteobacteria</taxon>
        <taxon>Hyphomicrobiales</taxon>
        <taxon>Rhizobiaceae</taxon>
        <taxon>Rhizobium/Agrobacterium group</taxon>
        <taxon>Rhizobium</taxon>
    </lineage>
</organism>
<evidence type="ECO:0000256" key="2">
    <source>
        <dbReference type="ARBA" id="ARBA00023125"/>
    </source>
</evidence>
<dbReference type="InterPro" id="IPR029062">
    <property type="entry name" value="Class_I_gatase-like"/>
</dbReference>